<evidence type="ECO:0000256" key="7">
    <source>
        <dbReference type="ARBA" id="ARBA00047334"/>
    </source>
</evidence>
<comment type="catalytic activity">
    <reaction evidence="7 10 11">
        <text>4-methyl-5-(2-phosphooxyethyl)-thiazole + 4-amino-2-methyl-5-(diphosphooxymethyl)pyrimidine + H(+) = thiamine phosphate + diphosphate</text>
        <dbReference type="Rhea" id="RHEA:22328"/>
        <dbReference type="ChEBI" id="CHEBI:15378"/>
        <dbReference type="ChEBI" id="CHEBI:33019"/>
        <dbReference type="ChEBI" id="CHEBI:37575"/>
        <dbReference type="ChEBI" id="CHEBI:57841"/>
        <dbReference type="ChEBI" id="CHEBI:58296"/>
        <dbReference type="EC" id="2.5.1.3"/>
    </reaction>
</comment>
<comment type="catalytic activity">
    <reaction evidence="8 10 11">
        <text>2-(2-carboxy-4-methylthiazol-5-yl)ethyl phosphate + 4-amino-2-methyl-5-(diphosphooxymethyl)pyrimidine + 2 H(+) = thiamine phosphate + CO2 + diphosphate</text>
        <dbReference type="Rhea" id="RHEA:47848"/>
        <dbReference type="ChEBI" id="CHEBI:15378"/>
        <dbReference type="ChEBI" id="CHEBI:16526"/>
        <dbReference type="ChEBI" id="CHEBI:33019"/>
        <dbReference type="ChEBI" id="CHEBI:37575"/>
        <dbReference type="ChEBI" id="CHEBI:57841"/>
        <dbReference type="ChEBI" id="CHEBI:62890"/>
        <dbReference type="EC" id="2.5.1.3"/>
    </reaction>
</comment>
<dbReference type="Pfam" id="PF02581">
    <property type="entry name" value="TMP-TENI"/>
    <property type="match status" value="1"/>
</dbReference>
<comment type="cofactor">
    <cofactor evidence="10">
        <name>Mg(2+)</name>
        <dbReference type="ChEBI" id="CHEBI:18420"/>
    </cofactor>
    <text evidence="10">Binds 1 Mg(2+) ion per subunit.</text>
</comment>
<evidence type="ECO:0000256" key="3">
    <source>
        <dbReference type="ARBA" id="ARBA00022679"/>
    </source>
</evidence>
<dbReference type="InterPro" id="IPR036206">
    <property type="entry name" value="ThiamineP_synth_sf"/>
</dbReference>
<comment type="caution">
    <text evidence="10">Lacks conserved residue(s) required for the propagation of feature annotation.</text>
</comment>
<protein>
    <recommendedName>
        <fullName evidence="10">Thiamine-phosphate synthase</fullName>
        <shortName evidence="10">TP synthase</shortName>
        <shortName evidence="10">TPS</shortName>
        <ecNumber evidence="10">2.5.1.3</ecNumber>
    </recommendedName>
    <alternativeName>
        <fullName evidence="10">Thiamine-phosphate pyrophosphorylase</fullName>
        <shortName evidence="10">TMP pyrophosphorylase</shortName>
        <shortName evidence="10">TMP-PPase</shortName>
    </alternativeName>
</protein>
<keyword evidence="5 10" id="KW-0460">Magnesium</keyword>
<evidence type="ECO:0000256" key="10">
    <source>
        <dbReference type="HAMAP-Rule" id="MF_00097"/>
    </source>
</evidence>
<dbReference type="GO" id="GO:0004789">
    <property type="term" value="F:thiamine-phosphate diphosphorylase activity"/>
    <property type="evidence" value="ECO:0007669"/>
    <property type="project" value="UniProtKB-EC"/>
</dbReference>
<comment type="pathway">
    <text evidence="2 10 12">Cofactor biosynthesis; thiamine diphosphate biosynthesis; thiamine phosphate from 4-amino-2-methyl-5-diphosphomethylpyrimidine and 4-methyl-5-(2-phosphoethyl)-thiazole: step 1/1.</text>
</comment>
<dbReference type="PANTHER" id="PTHR20857:SF15">
    <property type="entry name" value="THIAMINE-PHOSPHATE SYNTHASE"/>
    <property type="match status" value="1"/>
</dbReference>
<dbReference type="InterPro" id="IPR034291">
    <property type="entry name" value="TMP_synthase"/>
</dbReference>
<proteinExistence type="inferred from homology"/>
<dbReference type="Gene3D" id="3.20.20.70">
    <property type="entry name" value="Aldolase class I"/>
    <property type="match status" value="1"/>
</dbReference>
<dbReference type="SUPFAM" id="SSF51391">
    <property type="entry name" value="Thiamin phosphate synthase"/>
    <property type="match status" value="1"/>
</dbReference>
<dbReference type="NCBIfam" id="TIGR00693">
    <property type="entry name" value="thiE"/>
    <property type="match status" value="1"/>
</dbReference>
<dbReference type="PANTHER" id="PTHR20857">
    <property type="entry name" value="THIAMINE-PHOSPHATE PYROPHOSPHORYLASE"/>
    <property type="match status" value="1"/>
</dbReference>
<evidence type="ECO:0000256" key="8">
    <source>
        <dbReference type="ARBA" id="ARBA00047851"/>
    </source>
</evidence>
<keyword evidence="3 10" id="KW-0808">Transferase</keyword>
<reference evidence="15" key="1">
    <citation type="journal article" date="2019" name="Int. J. Syst. Evol. Microbiol.">
        <title>The Global Catalogue of Microorganisms (GCM) 10K type strain sequencing project: providing services to taxonomists for standard genome sequencing and annotation.</title>
        <authorList>
            <consortium name="The Broad Institute Genomics Platform"/>
            <consortium name="The Broad Institute Genome Sequencing Center for Infectious Disease"/>
            <person name="Wu L."/>
            <person name="Ma J."/>
        </authorList>
    </citation>
    <scope>NUCLEOTIDE SEQUENCE [LARGE SCALE GENOMIC DNA]</scope>
    <source>
        <strain evidence="15">JCM 1490</strain>
    </source>
</reference>
<keyword evidence="4 10" id="KW-0479">Metal-binding</keyword>
<dbReference type="EMBL" id="JBHTCQ010000001">
    <property type="protein sequence ID" value="MFC7404039.1"/>
    <property type="molecule type" value="Genomic_DNA"/>
</dbReference>
<dbReference type="Proteomes" id="UP001596455">
    <property type="component" value="Unassembled WGS sequence"/>
</dbReference>
<evidence type="ECO:0000256" key="9">
    <source>
        <dbReference type="ARBA" id="ARBA00047883"/>
    </source>
</evidence>
<feature type="binding site" evidence="10">
    <location>
        <begin position="146"/>
        <end position="148"/>
    </location>
    <ligand>
        <name>2-[(2R,5Z)-2-carboxy-4-methylthiazol-5(2H)-ylidene]ethyl phosphate</name>
        <dbReference type="ChEBI" id="CHEBI:62899"/>
    </ligand>
</feature>
<evidence type="ECO:0000256" key="5">
    <source>
        <dbReference type="ARBA" id="ARBA00022842"/>
    </source>
</evidence>
<feature type="binding site" evidence="10">
    <location>
        <begin position="197"/>
        <end position="198"/>
    </location>
    <ligand>
        <name>2-[(2R,5Z)-2-carboxy-4-methylthiazol-5(2H)-ylidene]ethyl phosphate</name>
        <dbReference type="ChEBI" id="CHEBI:62899"/>
    </ligand>
</feature>
<feature type="binding site" evidence="10">
    <location>
        <position position="149"/>
    </location>
    <ligand>
        <name>4-amino-2-methyl-5-(diphosphooxymethyl)pyrimidine</name>
        <dbReference type="ChEBI" id="CHEBI:57841"/>
    </ligand>
</feature>
<dbReference type="HAMAP" id="MF_00097">
    <property type="entry name" value="TMP_synthase"/>
    <property type="match status" value="1"/>
</dbReference>
<evidence type="ECO:0000256" key="1">
    <source>
        <dbReference type="ARBA" id="ARBA00003814"/>
    </source>
</evidence>
<organism evidence="14 15">
    <name type="scientific">Georgenia alba</name>
    <dbReference type="NCBI Taxonomy" id="2233858"/>
    <lineage>
        <taxon>Bacteria</taxon>
        <taxon>Bacillati</taxon>
        <taxon>Actinomycetota</taxon>
        <taxon>Actinomycetes</taxon>
        <taxon>Micrococcales</taxon>
        <taxon>Bogoriellaceae</taxon>
        <taxon>Georgenia</taxon>
    </lineage>
</organism>
<keyword evidence="6 10" id="KW-0784">Thiamine biosynthesis</keyword>
<evidence type="ECO:0000259" key="13">
    <source>
        <dbReference type="Pfam" id="PF02581"/>
    </source>
</evidence>
<feature type="binding site" evidence="10">
    <location>
        <position position="117"/>
    </location>
    <ligand>
        <name>4-amino-2-methyl-5-(diphosphooxymethyl)pyrimidine</name>
        <dbReference type="ChEBI" id="CHEBI:57841"/>
    </ligand>
</feature>
<feature type="binding site" evidence="10">
    <location>
        <position position="98"/>
    </location>
    <ligand>
        <name>Mg(2+)</name>
        <dbReference type="ChEBI" id="CHEBI:18420"/>
    </ligand>
</feature>
<feature type="binding site" evidence="10">
    <location>
        <position position="79"/>
    </location>
    <ligand>
        <name>Mg(2+)</name>
        <dbReference type="ChEBI" id="CHEBI:18420"/>
    </ligand>
</feature>
<feature type="binding site" evidence="10">
    <location>
        <position position="78"/>
    </location>
    <ligand>
        <name>4-amino-2-methyl-5-(diphosphooxymethyl)pyrimidine</name>
        <dbReference type="ChEBI" id="CHEBI:57841"/>
    </ligand>
</feature>
<dbReference type="EC" id="2.5.1.3" evidence="10"/>
<accession>A0ABW2Q4X9</accession>
<name>A0ABW2Q4X9_9MICO</name>
<sequence length="221" mass="22498">MSTPARPGRAPLDLSVYLVTDTGMCGARGVPATVEAAVAGGVSVVQLRDHDLTDEEFVALGRQVREVLAGTGVPLIVDDRVHLVEQIGADGAHVGQRDVPAADARSALGPDRLLGLSVSTPQQVRTAIDLDPGVLDYLGVGPMWATATKPGHADPLGPDGVAEVTVVSPWPCVAIGGIDVARAPRLRGRGLAGIAVVSAICAASDPCAAAAELRRAWGDGS</sequence>
<dbReference type="RefSeq" id="WP_382391058.1">
    <property type="nucleotide sequence ID" value="NZ_JBHTCQ010000001.1"/>
</dbReference>
<evidence type="ECO:0000313" key="14">
    <source>
        <dbReference type="EMBL" id="MFC7404039.1"/>
    </source>
</evidence>
<gene>
    <name evidence="10 14" type="primary">thiE</name>
    <name evidence="14" type="ORF">ACFQQL_02875</name>
</gene>
<evidence type="ECO:0000256" key="6">
    <source>
        <dbReference type="ARBA" id="ARBA00022977"/>
    </source>
</evidence>
<keyword evidence="15" id="KW-1185">Reference proteome</keyword>
<comment type="caution">
    <text evidence="14">The sequence shown here is derived from an EMBL/GenBank/DDBJ whole genome shotgun (WGS) entry which is preliminary data.</text>
</comment>
<comment type="catalytic activity">
    <reaction evidence="9 10 11">
        <text>2-[(2R,5Z)-2-carboxy-4-methylthiazol-5(2H)-ylidene]ethyl phosphate + 4-amino-2-methyl-5-(diphosphooxymethyl)pyrimidine + 2 H(+) = thiamine phosphate + CO2 + diphosphate</text>
        <dbReference type="Rhea" id="RHEA:47844"/>
        <dbReference type="ChEBI" id="CHEBI:15378"/>
        <dbReference type="ChEBI" id="CHEBI:16526"/>
        <dbReference type="ChEBI" id="CHEBI:33019"/>
        <dbReference type="ChEBI" id="CHEBI:37575"/>
        <dbReference type="ChEBI" id="CHEBI:57841"/>
        <dbReference type="ChEBI" id="CHEBI:62899"/>
        <dbReference type="EC" id="2.5.1.3"/>
    </reaction>
</comment>
<dbReference type="CDD" id="cd00564">
    <property type="entry name" value="TMP_TenI"/>
    <property type="match status" value="1"/>
</dbReference>
<comment type="similarity">
    <text evidence="10 11">Belongs to the thiamine-phosphate synthase family.</text>
</comment>
<evidence type="ECO:0000256" key="4">
    <source>
        <dbReference type="ARBA" id="ARBA00022723"/>
    </source>
</evidence>
<feature type="binding site" evidence="10">
    <location>
        <position position="177"/>
    </location>
    <ligand>
        <name>2-[(2R,5Z)-2-carboxy-4-methylthiazol-5(2H)-ylidene]ethyl phosphate</name>
        <dbReference type="ChEBI" id="CHEBI:62899"/>
    </ligand>
</feature>
<evidence type="ECO:0000256" key="12">
    <source>
        <dbReference type="RuleBase" id="RU004253"/>
    </source>
</evidence>
<comment type="function">
    <text evidence="1 10">Condenses 4-methyl-5-(beta-hydroxyethyl)thiazole monophosphate (THZ-P) and 2-methyl-4-amino-5-hydroxymethyl pyrimidine pyrophosphate (HMP-PP) to form thiamine monophosphate (TMP).</text>
</comment>
<dbReference type="InterPro" id="IPR022998">
    <property type="entry name" value="ThiamineP_synth_TenI"/>
</dbReference>
<evidence type="ECO:0000256" key="2">
    <source>
        <dbReference type="ARBA" id="ARBA00005165"/>
    </source>
</evidence>
<feature type="domain" description="Thiamine phosphate synthase/TenI" evidence="13">
    <location>
        <begin position="16"/>
        <end position="200"/>
    </location>
</feature>
<evidence type="ECO:0000256" key="11">
    <source>
        <dbReference type="RuleBase" id="RU003826"/>
    </source>
</evidence>
<evidence type="ECO:0000313" key="15">
    <source>
        <dbReference type="Proteomes" id="UP001596455"/>
    </source>
</evidence>
<dbReference type="InterPro" id="IPR013785">
    <property type="entry name" value="Aldolase_TIM"/>
</dbReference>